<comment type="caution">
    <text evidence="1">The sequence shown here is derived from an EMBL/GenBank/DDBJ whole genome shotgun (WGS) entry which is preliminary data.</text>
</comment>
<keyword evidence="2" id="KW-1185">Reference proteome</keyword>
<evidence type="ECO:0000313" key="1">
    <source>
        <dbReference type="EMBL" id="CAK5079343.1"/>
    </source>
</evidence>
<sequence>MFKSVHILNNGIDPLVRGLMSLPARLPQRLTVSVTEKIFGNSDLG</sequence>
<name>A0ACB0ZM21_MELEN</name>
<organism evidence="1 2">
    <name type="scientific">Meloidogyne enterolobii</name>
    <name type="common">Root-knot nematode worm</name>
    <name type="synonym">Meloidogyne mayaguensis</name>
    <dbReference type="NCBI Taxonomy" id="390850"/>
    <lineage>
        <taxon>Eukaryota</taxon>
        <taxon>Metazoa</taxon>
        <taxon>Ecdysozoa</taxon>
        <taxon>Nematoda</taxon>
        <taxon>Chromadorea</taxon>
        <taxon>Rhabditida</taxon>
        <taxon>Tylenchina</taxon>
        <taxon>Tylenchomorpha</taxon>
        <taxon>Tylenchoidea</taxon>
        <taxon>Meloidogynidae</taxon>
        <taxon>Meloidogyninae</taxon>
        <taxon>Meloidogyne</taxon>
    </lineage>
</organism>
<accession>A0ACB0ZM21</accession>
<evidence type="ECO:0000313" key="2">
    <source>
        <dbReference type="Proteomes" id="UP001497535"/>
    </source>
</evidence>
<gene>
    <name evidence="1" type="ORF">MENTE1834_LOCUS26444</name>
</gene>
<protein>
    <submittedName>
        <fullName evidence="1">Uncharacterized protein</fullName>
    </submittedName>
</protein>
<dbReference type="Proteomes" id="UP001497535">
    <property type="component" value="Unassembled WGS sequence"/>
</dbReference>
<reference evidence="1" key="1">
    <citation type="submission" date="2023-11" db="EMBL/GenBank/DDBJ databases">
        <authorList>
            <person name="Poullet M."/>
        </authorList>
    </citation>
    <scope>NUCLEOTIDE SEQUENCE</scope>
    <source>
        <strain evidence="1">E1834</strain>
    </source>
</reference>
<proteinExistence type="predicted"/>
<dbReference type="EMBL" id="CAVMJV010000038">
    <property type="protein sequence ID" value="CAK5079343.1"/>
    <property type="molecule type" value="Genomic_DNA"/>
</dbReference>